<accession>A0AAD9IUF1</accession>
<dbReference type="Proteomes" id="UP001209878">
    <property type="component" value="Unassembled WGS sequence"/>
</dbReference>
<comment type="caution">
    <text evidence="1">The sequence shown here is derived from an EMBL/GenBank/DDBJ whole genome shotgun (WGS) entry which is preliminary data.</text>
</comment>
<dbReference type="EMBL" id="JAODUO010005849">
    <property type="protein sequence ID" value="KAK2140285.1"/>
    <property type="molecule type" value="Genomic_DNA"/>
</dbReference>
<dbReference type="AlphaFoldDB" id="A0AAD9IUF1"/>
<gene>
    <name evidence="1" type="ORF">NP493_5863g00001</name>
</gene>
<sequence>MGFCTKDDTTFLRTQGRAKTRHSATYNIDRSLDEQGNILRTQNECAASMGPYAHCKHIRAALLPLIN</sequence>
<keyword evidence="2" id="KW-1185">Reference proteome</keyword>
<reference evidence="1" key="1">
    <citation type="journal article" date="2023" name="Mol. Biol. Evol.">
        <title>Third-Generation Sequencing Reveals the Adaptive Role of the Epigenome in Three Deep-Sea Polychaetes.</title>
        <authorList>
            <person name="Perez M."/>
            <person name="Aroh O."/>
            <person name="Sun Y."/>
            <person name="Lan Y."/>
            <person name="Juniper S.K."/>
            <person name="Young C.R."/>
            <person name="Angers B."/>
            <person name="Qian P.Y."/>
        </authorList>
    </citation>
    <scope>NUCLEOTIDE SEQUENCE</scope>
    <source>
        <strain evidence="1">R07B-5</strain>
    </source>
</reference>
<evidence type="ECO:0000313" key="1">
    <source>
        <dbReference type="EMBL" id="KAK2140285.1"/>
    </source>
</evidence>
<proteinExistence type="predicted"/>
<protein>
    <recommendedName>
        <fullName evidence="3">SWIM-type domain-containing protein</fullName>
    </recommendedName>
</protein>
<name>A0AAD9IUF1_RIDPI</name>
<organism evidence="1 2">
    <name type="scientific">Ridgeia piscesae</name>
    <name type="common">Tubeworm</name>
    <dbReference type="NCBI Taxonomy" id="27915"/>
    <lineage>
        <taxon>Eukaryota</taxon>
        <taxon>Metazoa</taxon>
        <taxon>Spiralia</taxon>
        <taxon>Lophotrochozoa</taxon>
        <taxon>Annelida</taxon>
        <taxon>Polychaeta</taxon>
        <taxon>Sedentaria</taxon>
        <taxon>Canalipalpata</taxon>
        <taxon>Sabellida</taxon>
        <taxon>Siboglinidae</taxon>
        <taxon>Ridgeia</taxon>
    </lineage>
</organism>
<evidence type="ECO:0000313" key="2">
    <source>
        <dbReference type="Proteomes" id="UP001209878"/>
    </source>
</evidence>
<evidence type="ECO:0008006" key="3">
    <source>
        <dbReference type="Google" id="ProtNLM"/>
    </source>
</evidence>